<keyword evidence="8 15" id="KW-0067">ATP-binding</keyword>
<dbReference type="PROSITE" id="PS51217">
    <property type="entry name" value="UVRD_HELICASE_CTER"/>
    <property type="match status" value="1"/>
</dbReference>
<dbReference type="Gene3D" id="3.40.50.300">
    <property type="entry name" value="P-loop containing nucleotide triphosphate hydrolases"/>
    <property type="match status" value="2"/>
</dbReference>
<dbReference type="RefSeq" id="WP_110019255.1">
    <property type="nucleotide sequence ID" value="NZ_QGTJ01000008.1"/>
</dbReference>
<dbReference type="Pfam" id="PF12705">
    <property type="entry name" value="PDDEXK_1"/>
    <property type="match status" value="1"/>
</dbReference>
<dbReference type="InterPro" id="IPR038726">
    <property type="entry name" value="PDDEXK_AddAB-type"/>
</dbReference>
<feature type="binding site" evidence="15">
    <location>
        <position position="1086"/>
    </location>
    <ligand>
        <name>Mg(2+)</name>
        <dbReference type="ChEBI" id="CHEBI:18420"/>
    </ligand>
</feature>
<evidence type="ECO:0000256" key="6">
    <source>
        <dbReference type="ARBA" id="ARBA00022806"/>
    </source>
</evidence>
<dbReference type="GO" id="GO:0009338">
    <property type="term" value="C:exodeoxyribonuclease V complex"/>
    <property type="evidence" value="ECO:0007669"/>
    <property type="project" value="TreeGrafter"/>
</dbReference>
<feature type="domain" description="UvrD-like helicase C-terminal" evidence="18">
    <location>
        <begin position="464"/>
        <end position="739"/>
    </location>
</feature>
<evidence type="ECO:0000256" key="16">
    <source>
        <dbReference type="PROSITE-ProRule" id="PRU00560"/>
    </source>
</evidence>
<dbReference type="Pfam" id="PF00580">
    <property type="entry name" value="UvrD-helicase"/>
    <property type="match status" value="1"/>
</dbReference>
<dbReference type="GO" id="GO:0008854">
    <property type="term" value="F:exodeoxyribonuclease V activity"/>
    <property type="evidence" value="ECO:0007669"/>
    <property type="project" value="UniProtKB-EC"/>
</dbReference>
<dbReference type="NCBIfam" id="TIGR00609">
    <property type="entry name" value="recB"/>
    <property type="match status" value="1"/>
</dbReference>
<evidence type="ECO:0000259" key="17">
    <source>
        <dbReference type="PROSITE" id="PS51198"/>
    </source>
</evidence>
<keyword evidence="4 15" id="KW-0227">DNA damage</keyword>
<keyword evidence="10 15" id="KW-0238">DNA-binding</keyword>
<keyword evidence="5 15" id="KW-0378">Hydrolase</keyword>
<keyword evidence="12 15" id="KW-0413">Isomerase</keyword>
<comment type="caution">
    <text evidence="19">The sequence shown here is derived from an EMBL/GenBank/DDBJ whole genome shotgun (WGS) entry which is preliminary data.</text>
</comment>
<comment type="catalytic activity">
    <reaction evidence="14 15">
        <text>ATP + H2O = ADP + phosphate + H(+)</text>
        <dbReference type="Rhea" id="RHEA:13065"/>
        <dbReference type="ChEBI" id="CHEBI:15377"/>
        <dbReference type="ChEBI" id="CHEBI:15378"/>
        <dbReference type="ChEBI" id="CHEBI:30616"/>
        <dbReference type="ChEBI" id="CHEBI:43474"/>
        <dbReference type="ChEBI" id="CHEBI:456216"/>
        <dbReference type="EC" id="5.6.2.4"/>
    </reaction>
</comment>
<evidence type="ECO:0000256" key="13">
    <source>
        <dbReference type="ARBA" id="ARBA00034617"/>
    </source>
</evidence>
<dbReference type="Gene3D" id="1.10.486.10">
    <property type="entry name" value="PCRA, domain 4"/>
    <property type="match status" value="1"/>
</dbReference>
<dbReference type="InterPro" id="IPR000212">
    <property type="entry name" value="DNA_helicase_UvrD/REP"/>
</dbReference>
<keyword evidence="2 15" id="KW-0479">Metal-binding</keyword>
<evidence type="ECO:0000313" key="19">
    <source>
        <dbReference type="EMBL" id="PWV60146.1"/>
    </source>
</evidence>
<dbReference type="InterPro" id="IPR027417">
    <property type="entry name" value="P-loop_NTPase"/>
</dbReference>
<dbReference type="Gene3D" id="1.10.3170.10">
    <property type="entry name" value="Recbcd, chain B, domain 2"/>
    <property type="match status" value="1"/>
</dbReference>
<feature type="binding site" evidence="16">
    <location>
        <begin position="22"/>
        <end position="29"/>
    </location>
    <ligand>
        <name>ATP</name>
        <dbReference type="ChEBI" id="CHEBI:30616"/>
    </ligand>
</feature>
<gene>
    <name evidence="15" type="primary">recB</name>
    <name evidence="19" type="ORF">C7443_10875</name>
</gene>
<keyword evidence="7 15" id="KW-0269">Exonuclease</keyword>
<evidence type="ECO:0000256" key="10">
    <source>
        <dbReference type="ARBA" id="ARBA00023125"/>
    </source>
</evidence>
<dbReference type="PANTHER" id="PTHR11070">
    <property type="entry name" value="UVRD / RECB / PCRA DNA HELICASE FAMILY MEMBER"/>
    <property type="match status" value="1"/>
</dbReference>
<dbReference type="PANTHER" id="PTHR11070:SF23">
    <property type="entry name" value="RECBCD ENZYME SUBUNIT RECB"/>
    <property type="match status" value="1"/>
</dbReference>
<dbReference type="EC" id="5.6.2.4" evidence="15"/>
<name>A0A317MU22_9GAMM</name>
<dbReference type="InterPro" id="IPR014016">
    <property type="entry name" value="UvrD-like_ATP-bd"/>
</dbReference>
<dbReference type="GO" id="GO:0043138">
    <property type="term" value="F:3'-5' DNA helicase activity"/>
    <property type="evidence" value="ECO:0007669"/>
    <property type="project" value="UniProtKB-UniRule"/>
</dbReference>
<comment type="catalytic activity">
    <reaction evidence="13 15">
        <text>Couples ATP hydrolysis with the unwinding of duplex DNA by translocating in the 3'-5' direction.</text>
        <dbReference type="EC" id="5.6.2.4"/>
    </reaction>
</comment>
<feature type="binding site" evidence="15">
    <location>
        <position position="963"/>
    </location>
    <ligand>
        <name>Mg(2+)</name>
        <dbReference type="ChEBI" id="CHEBI:18420"/>
    </ligand>
</feature>
<dbReference type="InterPro" id="IPR011335">
    <property type="entry name" value="Restrct_endonuc-II-like"/>
</dbReference>
<accession>A0A317MU22</accession>
<dbReference type="Proteomes" id="UP000246569">
    <property type="component" value="Unassembled WGS sequence"/>
</dbReference>
<dbReference type="GO" id="GO:0000724">
    <property type="term" value="P:double-strand break repair via homologous recombination"/>
    <property type="evidence" value="ECO:0007669"/>
    <property type="project" value="UniProtKB-UniRule"/>
</dbReference>
<sequence>MSTLQNFDALGVGLERMLLIEASAGTGKTFTIAALYLRLVLERQLRPDQILVVTFTEAATAELRGRLRQRLAEARLAFEQGDGGDDPLLCGLLDRCAGDAEAQRRATRRLEAALLGFDEAAVFTIHGFCHRALAEHAFAAGADFDAELLADQDSLLQAVVEDYWRRTLYSAQRRIVAHALNRGLSPAALAAELRGWLGKPWLQLLDVPGVDYASAEAAFDAALQAAQALWAPEALAAELAGAGLKANIYRPATLTALLAEVDAWLAAATPELPQKFELLTPAKLAASLKKGGVCPQHAFFAAAAALMTAAEALGAALDNELVRLRRGLFEFAVPELHRRKREAGVLSYDDLLSGLAAALAVDGAGARLAEGLRRRYPAALIDEFQDTDPTQYAIFKAIYHGHELPVCCVGDPKQAIYSFRGADVFAYLAARDDAPQRHTLTVNWRSRPPLIAALNALFSQRRDPFLLPGIDYVPVQPKPDEPASLQLPDGDAALHLWWCGSDDGKPVSKAVGRAAALAATAGRIAELLSAGRHGRASIAGRALGGGDIAVLVRTHTQAMTMRDALLERGVPSVLHSPDSVFATAEALQLERLLAAVLDPRREPGVRAALASDLLGVDAAGLLALAEDEARWEALIGRLQGLHERWAERGFAPMFRALLTEFDIAERLLDYRDGERRLANLLHLGELLAEFDSTGGGMEALLVQLAQARTEGAIEDESRQMRLESDAARVQIVTIHKSKGLEYPIVFCPLLWDLTVWGAEDASVRYHDPEASGRLLLDLAPAQGGASRRQAVEEELAEQLRLAYVALTRARERLYLIWGAYSGAERSPLAWLLHPQSFGSAEQWLACGLDRGRPRQAWIADAALQQALESLRQCAPTAIRIEPLPPAGTVFYPPAEVDAATLNARPFSRYLSPGRRTGSFSQLLAGWHDEGRDVDAVRPPPLLEPAADDFLHFPAGPEPGTCLHDILEHVDFAGDDAAIAAVAGDWLRRRGLDAERWLAAAVSGIGHTLRTPLTADGLRLCSLPAAARRAEMEFFFPVEKLTADGLVALGARYGWALPKLDFAALHGYLHGYIDLVFQHRGQVWIVDYKSNRLGLRIEDYAAERLGAAMDAAGYRLQYLLYSVAVVRWMRQRVPGWDYARDFGGVLYLFLRGLDPALGPTHGVFADRPDAAFIAAFDHWLQHGTLPEAA</sequence>
<evidence type="ECO:0000256" key="8">
    <source>
        <dbReference type="ARBA" id="ARBA00022840"/>
    </source>
</evidence>
<comment type="miscellaneous">
    <text evidence="15">In the RecBCD complex, RecB has a slow 3'-5' helicase, an exonuclease activity and loads RecA onto ssDNA, RecD has a fast 5'-3' helicase activity, while RecC stimulates the ATPase and processivity of the RecB helicase and contributes to recognition of the Chi site.</text>
</comment>
<feature type="region of interest" description="Nuclease activity, interacts with RecD and RecA" evidence="15">
    <location>
        <begin position="913"/>
        <end position="1188"/>
    </location>
</feature>
<evidence type="ECO:0000313" key="20">
    <source>
        <dbReference type="Proteomes" id="UP000246569"/>
    </source>
</evidence>
<dbReference type="SUPFAM" id="SSF52540">
    <property type="entry name" value="P-loop containing nucleoside triphosphate hydrolases"/>
    <property type="match status" value="1"/>
</dbReference>
<protein>
    <recommendedName>
        <fullName evidence="15">RecBCD enzyme subunit RecB</fullName>
        <ecNumber evidence="15">3.1.11.5</ecNumber>
        <ecNumber evidence="15">5.6.2.4</ecNumber>
    </recommendedName>
    <alternativeName>
        <fullName evidence="15">DNA 3'-5' helicase subunit RecB</fullName>
    </alternativeName>
    <alternativeName>
        <fullName evidence="15">Exonuclease V subunit RecB</fullName>
        <shortName evidence="15">ExoV subunit RecB</shortName>
    </alternativeName>
    <alternativeName>
        <fullName evidence="15">Helicase/nuclease RecBCD subunit RecB</fullName>
    </alternativeName>
</protein>
<dbReference type="EMBL" id="QGTJ01000008">
    <property type="protein sequence ID" value="PWV60146.1"/>
    <property type="molecule type" value="Genomic_DNA"/>
</dbReference>
<comment type="domain">
    <text evidence="15">The N-terminal DNA-binding domain is a ssDNA-dependent ATPase and has ATP-dependent 3'-5' helicase function. This domain interacts with RecC.</text>
</comment>
<evidence type="ECO:0000256" key="11">
    <source>
        <dbReference type="ARBA" id="ARBA00023204"/>
    </source>
</evidence>
<keyword evidence="11 15" id="KW-0234">DNA repair</keyword>
<dbReference type="EC" id="3.1.11.5" evidence="15"/>
<dbReference type="InterPro" id="IPR011604">
    <property type="entry name" value="PDDEXK-like_dom_sf"/>
</dbReference>
<evidence type="ECO:0000256" key="12">
    <source>
        <dbReference type="ARBA" id="ARBA00023235"/>
    </source>
</evidence>
<keyword evidence="20" id="KW-1185">Reference proteome</keyword>
<organism evidence="19 20">
    <name type="scientific">Plasticicumulans acidivorans</name>
    <dbReference type="NCBI Taxonomy" id="886464"/>
    <lineage>
        <taxon>Bacteria</taxon>
        <taxon>Pseudomonadati</taxon>
        <taxon>Pseudomonadota</taxon>
        <taxon>Gammaproteobacteria</taxon>
        <taxon>Candidatus Competibacteraceae</taxon>
        <taxon>Plasticicumulans</taxon>
    </lineage>
</organism>
<dbReference type="Pfam" id="PF13361">
    <property type="entry name" value="UvrD_C"/>
    <property type="match status" value="1"/>
</dbReference>
<comment type="catalytic activity">
    <reaction evidence="15">
        <text>Exonucleolytic cleavage (in the presence of ATP) in either 5'- to 3'- or 3'- to 5'-direction to yield 5'-phosphooligonucleotides.</text>
        <dbReference type="EC" id="3.1.11.5"/>
    </reaction>
</comment>
<dbReference type="OrthoDB" id="9810135at2"/>
<evidence type="ECO:0000256" key="15">
    <source>
        <dbReference type="HAMAP-Rule" id="MF_01485"/>
    </source>
</evidence>
<dbReference type="GO" id="GO:0005524">
    <property type="term" value="F:ATP binding"/>
    <property type="evidence" value="ECO:0007669"/>
    <property type="project" value="UniProtKB-UniRule"/>
</dbReference>
<reference evidence="19 20" key="1">
    <citation type="submission" date="2018-05" db="EMBL/GenBank/DDBJ databases">
        <title>Genomic Encyclopedia of Type Strains, Phase IV (KMG-IV): sequencing the most valuable type-strain genomes for metagenomic binning, comparative biology and taxonomic classification.</title>
        <authorList>
            <person name="Goeker M."/>
        </authorList>
    </citation>
    <scope>NUCLEOTIDE SEQUENCE [LARGE SCALE GENOMIC DNA]</scope>
    <source>
        <strain evidence="19 20">DSM 23606</strain>
    </source>
</reference>
<evidence type="ECO:0000256" key="2">
    <source>
        <dbReference type="ARBA" id="ARBA00022723"/>
    </source>
</evidence>
<feature type="domain" description="UvrD-like helicase ATP-binding" evidence="17">
    <location>
        <begin position="1"/>
        <end position="447"/>
    </location>
</feature>
<keyword evidence="6 15" id="KW-0347">Helicase</keyword>
<dbReference type="GO" id="GO:0003677">
    <property type="term" value="F:DNA binding"/>
    <property type="evidence" value="ECO:0007669"/>
    <property type="project" value="UniProtKB-UniRule"/>
</dbReference>
<dbReference type="GO" id="GO:0005829">
    <property type="term" value="C:cytosol"/>
    <property type="evidence" value="ECO:0007669"/>
    <property type="project" value="TreeGrafter"/>
</dbReference>
<dbReference type="InterPro" id="IPR004586">
    <property type="entry name" value="RecB"/>
</dbReference>
<dbReference type="AlphaFoldDB" id="A0A317MU22"/>
<evidence type="ECO:0000259" key="18">
    <source>
        <dbReference type="PROSITE" id="PS51217"/>
    </source>
</evidence>
<keyword evidence="9 15" id="KW-0460">Magnesium</keyword>
<evidence type="ECO:0000256" key="9">
    <source>
        <dbReference type="ARBA" id="ARBA00022842"/>
    </source>
</evidence>
<dbReference type="PROSITE" id="PS51198">
    <property type="entry name" value="UVRD_HELICASE_ATP_BIND"/>
    <property type="match status" value="1"/>
</dbReference>
<comment type="cofactor">
    <cofactor evidence="15">
        <name>Mg(2+)</name>
        <dbReference type="ChEBI" id="CHEBI:18420"/>
    </cofactor>
    <text evidence="15">Binds 1 Mg(2+) ion per subunit.</text>
</comment>
<feature type="binding site" evidence="15">
    <location>
        <position position="1073"/>
    </location>
    <ligand>
        <name>Mg(2+)</name>
        <dbReference type="ChEBI" id="CHEBI:18420"/>
    </ligand>
</feature>
<evidence type="ECO:0000256" key="4">
    <source>
        <dbReference type="ARBA" id="ARBA00022763"/>
    </source>
</evidence>
<comment type="subunit">
    <text evidence="15">Heterotrimer of RecB, RecC and RecD. All subunits contribute to DNA-binding. Interacts with RecA.</text>
</comment>
<proteinExistence type="inferred from homology"/>
<evidence type="ECO:0000256" key="1">
    <source>
        <dbReference type="ARBA" id="ARBA00022722"/>
    </source>
</evidence>
<keyword evidence="3 15" id="KW-0547">Nucleotide-binding</keyword>
<dbReference type="Gene3D" id="3.90.320.10">
    <property type="match status" value="1"/>
</dbReference>
<evidence type="ECO:0000256" key="14">
    <source>
        <dbReference type="ARBA" id="ARBA00048988"/>
    </source>
</evidence>
<dbReference type="GO" id="GO:0000287">
    <property type="term" value="F:magnesium ion binding"/>
    <property type="evidence" value="ECO:0007669"/>
    <property type="project" value="UniProtKB-UniRule"/>
</dbReference>
<evidence type="ECO:0000256" key="5">
    <source>
        <dbReference type="ARBA" id="ARBA00022801"/>
    </source>
</evidence>
<comment type="similarity">
    <text evidence="15">Belongs to the helicase family. UvrD subfamily.</text>
</comment>
<dbReference type="GO" id="GO:0016887">
    <property type="term" value="F:ATP hydrolysis activity"/>
    <property type="evidence" value="ECO:0007669"/>
    <property type="project" value="RHEA"/>
</dbReference>
<comment type="domain">
    <text evidence="15">The C-terminal domain has nuclease activity and interacts with RecD. It interacts with RecA, facilitating its loading onto ssDNA.</text>
</comment>
<comment type="function">
    <text evidence="15">A helicase/nuclease that prepares dsDNA breaks (DSB) for recombinational DNA repair. Binds to DSBs and unwinds DNA via a highly rapid and processive ATP-dependent bidirectional helicase activity. Unwinds dsDNA until it encounters a Chi (crossover hotspot instigator) sequence from the 3' direction. Cuts ssDNA a few nucleotides 3' to the Chi site. The properties and activities of the enzyme are changed at Chi. The Chi-altered holoenzyme produces a long 3'-ssDNA overhang and facilitates RecA-binding to the ssDNA for homologous DNA recombination and repair. Holoenzyme degrades any linearized DNA that is unable to undergo homologous recombination. In the holoenzyme this subunit contributes ATPase, 3'-5' helicase, exonuclease activity and loads RecA onto ssDNA.</text>
</comment>
<feature type="active site" description="For nuclease activity" evidence="15">
    <location>
        <position position="1086"/>
    </location>
</feature>
<dbReference type="HAMAP" id="MF_01485">
    <property type="entry name" value="RecB"/>
    <property type="match status" value="1"/>
</dbReference>
<dbReference type="SUPFAM" id="SSF52980">
    <property type="entry name" value="Restriction endonuclease-like"/>
    <property type="match status" value="1"/>
</dbReference>
<keyword evidence="1 15" id="KW-0540">Nuclease</keyword>
<evidence type="ECO:0000256" key="3">
    <source>
        <dbReference type="ARBA" id="ARBA00022741"/>
    </source>
</evidence>
<evidence type="ECO:0000256" key="7">
    <source>
        <dbReference type="ARBA" id="ARBA00022839"/>
    </source>
</evidence>
<dbReference type="InterPro" id="IPR014017">
    <property type="entry name" value="DNA_helicase_UvrD-like_C"/>
</dbReference>
<dbReference type="CDD" id="cd22352">
    <property type="entry name" value="RecB_C-like"/>
    <property type="match status" value="1"/>
</dbReference>
<feature type="region of interest" description="DNA-binding and helicase activity, interacts with RecC" evidence="15">
    <location>
        <begin position="1"/>
        <end position="864"/>
    </location>
</feature>